<evidence type="ECO:0000313" key="2">
    <source>
        <dbReference type="EMBL" id="KKN52032.1"/>
    </source>
</evidence>
<feature type="compositionally biased region" description="Basic and acidic residues" evidence="1">
    <location>
        <begin position="1"/>
        <end position="26"/>
    </location>
</feature>
<name>A0A0F9RQB1_9ZZZZ</name>
<comment type="caution">
    <text evidence="2">The sequence shown here is derived from an EMBL/GenBank/DDBJ whole genome shotgun (WGS) entry which is preliminary data.</text>
</comment>
<sequence>MEEFPKNEDESIEREKATFMDTEKGEGGYPPLAGSWDEGEGEAWKPMDPVISKGSYGFESNKEYQEYSELYESAWLSRIIRFEIPPSLKVLMLEKKTEGNIKYANQSFQKSIENTFRVDIKRHVFDELADILNYLFHWHICVSFLGHKRELEFVEATTRSLIKIYCCFPDRTSGGGVENKERENERKTG</sequence>
<evidence type="ECO:0000256" key="1">
    <source>
        <dbReference type="SAM" id="MobiDB-lite"/>
    </source>
</evidence>
<dbReference type="EMBL" id="LAZR01001038">
    <property type="protein sequence ID" value="KKN52032.1"/>
    <property type="molecule type" value="Genomic_DNA"/>
</dbReference>
<gene>
    <name evidence="2" type="ORF">LCGC14_0616840</name>
</gene>
<reference evidence="2" key="1">
    <citation type="journal article" date="2015" name="Nature">
        <title>Complex archaea that bridge the gap between prokaryotes and eukaryotes.</title>
        <authorList>
            <person name="Spang A."/>
            <person name="Saw J.H."/>
            <person name="Jorgensen S.L."/>
            <person name="Zaremba-Niedzwiedzka K."/>
            <person name="Martijn J."/>
            <person name="Lind A.E."/>
            <person name="van Eijk R."/>
            <person name="Schleper C."/>
            <person name="Guy L."/>
            <person name="Ettema T.J."/>
        </authorList>
    </citation>
    <scope>NUCLEOTIDE SEQUENCE</scope>
</reference>
<protein>
    <submittedName>
        <fullName evidence="2">Uncharacterized protein</fullName>
    </submittedName>
</protein>
<dbReference type="AlphaFoldDB" id="A0A0F9RQB1"/>
<feature type="region of interest" description="Disordered" evidence="1">
    <location>
        <begin position="1"/>
        <end position="40"/>
    </location>
</feature>
<proteinExistence type="predicted"/>
<organism evidence="2">
    <name type="scientific">marine sediment metagenome</name>
    <dbReference type="NCBI Taxonomy" id="412755"/>
    <lineage>
        <taxon>unclassified sequences</taxon>
        <taxon>metagenomes</taxon>
        <taxon>ecological metagenomes</taxon>
    </lineage>
</organism>
<accession>A0A0F9RQB1</accession>